<sequence length="181" mass="20164">MSHPQAPQRQPTTSETDRYARTIHNVAIGALVACPLLALLPPRKLDFFTWGLIGTTGYSANYLTREQTGRSIWQHVNGTRASLMQTEAAASAAAAAAPPIEQESLNKELQRARQEMQRLRSEAVSVTEQVASQSQREAWKAQREKEIQDDLDVGKGFGEMITDQIWEVWNGGKKKEDEDDG</sequence>
<accession>A0AAE1C6M6</accession>
<evidence type="ECO:0000313" key="2">
    <source>
        <dbReference type="EMBL" id="KAK3680270.1"/>
    </source>
</evidence>
<feature type="coiled-coil region" evidence="1">
    <location>
        <begin position="102"/>
        <end position="129"/>
    </location>
</feature>
<evidence type="ECO:0000313" key="3">
    <source>
        <dbReference type="Proteomes" id="UP001274830"/>
    </source>
</evidence>
<proteinExistence type="predicted"/>
<protein>
    <submittedName>
        <fullName evidence="2">Uncharacterized protein</fullName>
    </submittedName>
</protein>
<name>A0AAE1C6M6_9PEZI</name>
<dbReference type="Proteomes" id="UP001274830">
    <property type="component" value="Unassembled WGS sequence"/>
</dbReference>
<gene>
    <name evidence="2" type="ORF">LTR78_000648</name>
</gene>
<keyword evidence="1" id="KW-0175">Coiled coil</keyword>
<dbReference type="AlphaFoldDB" id="A0AAE1C6M6"/>
<reference evidence="2" key="1">
    <citation type="submission" date="2023-07" db="EMBL/GenBank/DDBJ databases">
        <title>Black Yeasts Isolated from many extreme environments.</title>
        <authorList>
            <person name="Coleine C."/>
            <person name="Stajich J.E."/>
            <person name="Selbmann L."/>
        </authorList>
    </citation>
    <scope>NUCLEOTIDE SEQUENCE</scope>
    <source>
        <strain evidence="2">CCFEE 5485</strain>
    </source>
</reference>
<comment type="caution">
    <text evidence="2">The sequence shown here is derived from an EMBL/GenBank/DDBJ whole genome shotgun (WGS) entry which is preliminary data.</text>
</comment>
<evidence type="ECO:0000256" key="1">
    <source>
        <dbReference type="SAM" id="Coils"/>
    </source>
</evidence>
<dbReference type="EMBL" id="JAUTXT010000001">
    <property type="protein sequence ID" value="KAK3680270.1"/>
    <property type="molecule type" value="Genomic_DNA"/>
</dbReference>
<keyword evidence="3" id="KW-1185">Reference proteome</keyword>
<organism evidence="2 3">
    <name type="scientific">Recurvomyces mirabilis</name>
    <dbReference type="NCBI Taxonomy" id="574656"/>
    <lineage>
        <taxon>Eukaryota</taxon>
        <taxon>Fungi</taxon>
        <taxon>Dikarya</taxon>
        <taxon>Ascomycota</taxon>
        <taxon>Pezizomycotina</taxon>
        <taxon>Dothideomycetes</taxon>
        <taxon>Dothideomycetidae</taxon>
        <taxon>Mycosphaerellales</taxon>
        <taxon>Teratosphaeriaceae</taxon>
        <taxon>Recurvomyces</taxon>
    </lineage>
</organism>